<protein>
    <submittedName>
        <fullName evidence="3">Type III effector HrpK</fullName>
    </submittedName>
    <submittedName>
        <fullName evidence="4">Type III secretion system translocator protein, HrpF</fullName>
    </submittedName>
</protein>
<dbReference type="EMBL" id="MDGK01000011">
    <property type="protein sequence ID" value="OIN12586.1"/>
    <property type="molecule type" value="Genomic_DNA"/>
</dbReference>
<evidence type="ECO:0000313" key="5">
    <source>
        <dbReference type="Proteomes" id="UP000181686"/>
    </source>
</evidence>
<organism evidence="3 5">
    <name type="scientific">Pseudomonas extremorientalis</name>
    <dbReference type="NCBI Taxonomy" id="169669"/>
    <lineage>
        <taxon>Bacteria</taxon>
        <taxon>Pseudomonadati</taxon>
        <taxon>Pseudomonadota</taxon>
        <taxon>Gammaproteobacteria</taxon>
        <taxon>Pseudomonadales</taxon>
        <taxon>Pseudomonadaceae</taxon>
        <taxon>Pseudomonas</taxon>
    </lineage>
</organism>
<feature type="compositionally biased region" description="Basic and acidic residues" evidence="1">
    <location>
        <begin position="28"/>
        <end position="48"/>
    </location>
</feature>
<reference evidence="4 6" key="2">
    <citation type="submission" date="2016-10" db="EMBL/GenBank/DDBJ databases">
        <authorList>
            <person name="Varghese N."/>
            <person name="Submissions S."/>
        </authorList>
    </citation>
    <scope>NUCLEOTIDE SEQUENCE [LARGE SCALE GENOMIC DNA]</scope>
    <source>
        <strain evidence="4 6">BS2774</strain>
    </source>
</reference>
<name>A0A1H0J428_9PSED</name>
<keyword evidence="6" id="KW-1185">Reference proteome</keyword>
<reference evidence="3 5" key="1">
    <citation type="submission" date="2016-08" db="EMBL/GenBank/DDBJ databases">
        <title>Draft genome sequence of the type strain of Pseudomonas extremorientalis LMG 19695T isolated from drinking water reservoir.</title>
        <authorList>
            <person name="Tambong J.T."/>
        </authorList>
    </citation>
    <scope>NUCLEOTIDE SEQUENCE [LARGE SCALE GENOMIC DNA]</scope>
    <source>
        <strain evidence="3 5">LMG 19695</strain>
    </source>
</reference>
<proteinExistence type="predicted"/>
<evidence type="ECO:0000313" key="6">
    <source>
        <dbReference type="Proteomes" id="UP000182654"/>
    </source>
</evidence>
<feature type="transmembrane region" description="Helical" evidence="2">
    <location>
        <begin position="856"/>
        <end position="874"/>
    </location>
</feature>
<dbReference type="EMBL" id="LT629708">
    <property type="protein sequence ID" value="SDO38273.1"/>
    <property type="molecule type" value="Genomic_DNA"/>
</dbReference>
<evidence type="ECO:0000256" key="2">
    <source>
        <dbReference type="SAM" id="Phobius"/>
    </source>
</evidence>
<sequence>MSAPVSKAPTIRSVTGKDTSAEWGNAVDRAKARDAGIEWQRPKDDSRSAQDIIDGSPLLKNLGNQSGVKDKLRERVGDFEHDADAAYRANQVLEHVERFDENGSRLAGNAIDNGRVDGFTKGGDARHGTEAGRLQDFGKYGWENLKGERQQVDAVDQDGQRREAAEKVGIVWELPEGDTRSAQDIINDNPLLKNLGNQSGVKDALKEQVGDFDKDPNAAFRASQVLDRVVGFDEQGRALTGKDVANGSIDGFTKSGEARHGTEAGRLQDFGKYGFEGLAKPSANDQIGSYKDFLDTHPDADAGSRQIAQYGAILDAKYDSIRGKTGGESAVTEQNIQDYLKQNPQLSKEEKEALNFFAQPGAFRKLDTAGNSIGDKPDGKVSRSDVQAWLKTAAPTDAQSLASLITDVATGTVTGQVDTRKLDKDIFEHPENYTAEQKAAVLLELQEAQKLVVDGANAGVWNSDYGKVSIANRSGAIWEPQKLLQDINDHMAILQGDKPTAEYIRNAGDQAVKTLFEDNPGLKDAVTKSYEDQVKSGKALDAAWDANTKDGKTDQHTALAGFYATATSLQSMLGIDDAKAIQGAVAKSSHNEAFKTFYKDQLASGDRLRELLKDNTPEQAASEFSLEVALYNAALDPTFTAQYDQQLNDNFSSIAQQNLFKGAGFDDIKAAFGKDGGAELDEDKVRKLVDQMRQESPELLLNQDGTVATTDQVLAGFRGNWDMLRQGTKALDKMGKLSDFDPNGGAKGAYGSGVLHGVSGLFLAGVTIARGAQSGGKLTTRNIVDITTGSVQTTTVLIEGGTKGYQEHLAKSIKNGEQTLKDMKDGKVMLDLLDEVKDNVKDGKHAKVVAKNFEEAAKGIGGLAGIVAGAYGIFDGVNALRRGDKLSGGFGITAGSLGVLAGSASAAEGGLGLLGANLPRFLPGLAATAGVLGFLAAGVAVLAAIVPGLVKEGQAQAKSDKFGEILGDSIERYGIDGVKDGTIADIPTKDWPGGEQWTS</sequence>
<dbReference type="Proteomes" id="UP000182654">
    <property type="component" value="Chromosome I"/>
</dbReference>
<feature type="region of interest" description="Disordered" evidence="1">
    <location>
        <begin position="1"/>
        <end position="64"/>
    </location>
</feature>
<dbReference type="RefSeq" id="WP_071488323.1">
    <property type="nucleotide sequence ID" value="NZ_LT629708.1"/>
</dbReference>
<dbReference type="AlphaFoldDB" id="A0A1H0J428"/>
<keyword evidence="2" id="KW-0812">Transmembrane</keyword>
<keyword evidence="2" id="KW-1133">Transmembrane helix</keyword>
<evidence type="ECO:0000313" key="4">
    <source>
        <dbReference type="EMBL" id="SDO38273.1"/>
    </source>
</evidence>
<accession>A0A1H0J428</accession>
<dbReference type="Pfam" id="PF16937">
    <property type="entry name" value="T3SS_HrpK1"/>
    <property type="match status" value="1"/>
</dbReference>
<gene>
    <name evidence="3" type="ORF">BFN10_02575</name>
    <name evidence="4" type="ORF">SAMN04490184_0423</name>
</gene>
<feature type="transmembrane region" description="Helical" evidence="2">
    <location>
        <begin position="927"/>
        <end position="950"/>
    </location>
</feature>
<dbReference type="InterPro" id="IPR031613">
    <property type="entry name" value="HrpK"/>
</dbReference>
<evidence type="ECO:0000313" key="3">
    <source>
        <dbReference type="EMBL" id="OIN12586.1"/>
    </source>
</evidence>
<dbReference type="Proteomes" id="UP000181686">
    <property type="component" value="Unassembled WGS sequence"/>
</dbReference>
<feature type="transmembrane region" description="Helical" evidence="2">
    <location>
        <begin position="886"/>
        <end position="907"/>
    </location>
</feature>
<keyword evidence="2" id="KW-0472">Membrane</keyword>
<evidence type="ECO:0000256" key="1">
    <source>
        <dbReference type="SAM" id="MobiDB-lite"/>
    </source>
</evidence>